<organism evidence="2 3">
    <name type="scientific">Musa troglodytarum</name>
    <name type="common">fe'i banana</name>
    <dbReference type="NCBI Taxonomy" id="320322"/>
    <lineage>
        <taxon>Eukaryota</taxon>
        <taxon>Viridiplantae</taxon>
        <taxon>Streptophyta</taxon>
        <taxon>Embryophyta</taxon>
        <taxon>Tracheophyta</taxon>
        <taxon>Spermatophyta</taxon>
        <taxon>Magnoliopsida</taxon>
        <taxon>Liliopsida</taxon>
        <taxon>Zingiberales</taxon>
        <taxon>Musaceae</taxon>
        <taxon>Musa</taxon>
    </lineage>
</organism>
<proteinExistence type="predicted"/>
<reference evidence="2" key="1">
    <citation type="submission" date="2022-05" db="EMBL/GenBank/DDBJ databases">
        <title>The Musa troglodytarum L. genome provides insights into the mechanism of non-climacteric behaviour and enrichment of carotenoids.</title>
        <authorList>
            <person name="Wang J."/>
        </authorList>
    </citation>
    <scope>NUCLEOTIDE SEQUENCE</scope>
    <source>
        <tissue evidence="2">Leaf</tissue>
    </source>
</reference>
<protein>
    <submittedName>
        <fullName evidence="2">Uncharacterized protein</fullName>
    </submittedName>
</protein>
<sequence length="209" mass="23942">MVGMVVTISPSFSLYRMVVLPAASSPTIRIRISFFAKRRLKSFANDPEKRSQIYIRAEGNRKIYGEKRREEESGDPWNRGHPTRGCGLRFFSFFPLVSLPSSRYEGLLSSEHLRQKWACLRVISMTLTPPITELTREGRSGRYPLWRERLPCARQTSTVSSSHARPFRRPRLLLLRCPSVSLRQLPYSSSSHRAARRPPPTPTATITVL</sequence>
<evidence type="ECO:0000313" key="3">
    <source>
        <dbReference type="Proteomes" id="UP001055439"/>
    </source>
</evidence>
<keyword evidence="3" id="KW-1185">Reference proteome</keyword>
<name>A0A9E7L8M9_9LILI</name>
<feature type="region of interest" description="Disordered" evidence="1">
    <location>
        <begin position="188"/>
        <end position="209"/>
    </location>
</feature>
<accession>A0A9E7L8M9</accession>
<dbReference type="Proteomes" id="UP001055439">
    <property type="component" value="Chromosome 8"/>
</dbReference>
<dbReference type="AlphaFoldDB" id="A0A9E7L8M9"/>
<gene>
    <name evidence="2" type="ORF">MUK42_06779</name>
</gene>
<evidence type="ECO:0000313" key="2">
    <source>
        <dbReference type="EMBL" id="URE41779.1"/>
    </source>
</evidence>
<dbReference type="OrthoDB" id="10541844at2759"/>
<evidence type="ECO:0000256" key="1">
    <source>
        <dbReference type="SAM" id="MobiDB-lite"/>
    </source>
</evidence>
<dbReference type="EMBL" id="CP097510">
    <property type="protein sequence ID" value="URE41779.1"/>
    <property type="molecule type" value="Genomic_DNA"/>
</dbReference>